<protein>
    <submittedName>
        <fullName evidence="5">ABC-F family ATP-binding cassette domain-containing protein</fullName>
    </submittedName>
</protein>
<dbReference type="Gene3D" id="3.40.50.300">
    <property type="entry name" value="P-loop containing nucleotide triphosphate hydrolases"/>
    <property type="match status" value="2"/>
</dbReference>
<feature type="domain" description="ABC transporter" evidence="4">
    <location>
        <begin position="4"/>
        <end position="259"/>
    </location>
</feature>
<dbReference type="GO" id="GO:0005524">
    <property type="term" value="F:ATP binding"/>
    <property type="evidence" value="ECO:0007669"/>
    <property type="project" value="UniProtKB-KW"/>
</dbReference>
<dbReference type="Pfam" id="PF00005">
    <property type="entry name" value="ABC_tran"/>
    <property type="match status" value="2"/>
</dbReference>
<dbReference type="InterPro" id="IPR051309">
    <property type="entry name" value="ABCF_ATPase"/>
</dbReference>
<proteinExistence type="predicted"/>
<keyword evidence="3" id="KW-0175">Coiled coil</keyword>
<evidence type="ECO:0000313" key="6">
    <source>
        <dbReference type="Proteomes" id="UP001597343"/>
    </source>
</evidence>
<organism evidence="5 6">
    <name type="scientific">Tumebacillus lipolyticus</name>
    <dbReference type="NCBI Taxonomy" id="1280370"/>
    <lineage>
        <taxon>Bacteria</taxon>
        <taxon>Bacillati</taxon>
        <taxon>Bacillota</taxon>
        <taxon>Bacilli</taxon>
        <taxon>Bacillales</taxon>
        <taxon>Alicyclobacillaceae</taxon>
        <taxon>Tumebacillus</taxon>
    </lineage>
</organism>
<dbReference type="PROSITE" id="PS00211">
    <property type="entry name" value="ABC_TRANSPORTER_1"/>
    <property type="match status" value="2"/>
</dbReference>
<feature type="coiled-coil region" evidence="3">
    <location>
        <begin position="248"/>
        <end position="282"/>
    </location>
</feature>
<dbReference type="EMBL" id="JBHUIO010000002">
    <property type="protein sequence ID" value="MFD2168603.1"/>
    <property type="molecule type" value="Genomic_DNA"/>
</dbReference>
<dbReference type="InterPro" id="IPR017871">
    <property type="entry name" value="ABC_transporter-like_CS"/>
</dbReference>
<dbReference type="InterPro" id="IPR027417">
    <property type="entry name" value="P-loop_NTPase"/>
</dbReference>
<dbReference type="PANTHER" id="PTHR42855:SF2">
    <property type="entry name" value="DRUG RESISTANCE ABC TRANSPORTER,ATP-BINDING PROTEIN"/>
    <property type="match status" value="1"/>
</dbReference>
<dbReference type="CDD" id="cd03221">
    <property type="entry name" value="ABCF_EF-3"/>
    <property type="match status" value="2"/>
</dbReference>
<keyword evidence="1" id="KW-0547">Nucleotide-binding</keyword>
<evidence type="ECO:0000256" key="1">
    <source>
        <dbReference type="ARBA" id="ARBA00022741"/>
    </source>
</evidence>
<reference evidence="6" key="1">
    <citation type="journal article" date="2019" name="Int. J. Syst. Evol. Microbiol.">
        <title>The Global Catalogue of Microorganisms (GCM) 10K type strain sequencing project: providing services to taxonomists for standard genome sequencing and annotation.</title>
        <authorList>
            <consortium name="The Broad Institute Genomics Platform"/>
            <consortium name="The Broad Institute Genome Sequencing Center for Infectious Disease"/>
            <person name="Wu L."/>
            <person name="Ma J."/>
        </authorList>
    </citation>
    <scope>NUCLEOTIDE SEQUENCE [LARGE SCALE GENOMIC DNA]</scope>
    <source>
        <strain evidence="6">CGMCC 1.13574</strain>
    </source>
</reference>
<dbReference type="SUPFAM" id="SSF52540">
    <property type="entry name" value="P-loop containing nucleoside triphosphate hydrolases"/>
    <property type="match status" value="2"/>
</dbReference>
<evidence type="ECO:0000313" key="5">
    <source>
        <dbReference type="EMBL" id="MFD2168603.1"/>
    </source>
</evidence>
<name>A0ABW4ZSC0_9BACL</name>
<dbReference type="InterPro" id="IPR003593">
    <property type="entry name" value="AAA+_ATPase"/>
</dbReference>
<keyword evidence="6" id="KW-1185">Reference proteome</keyword>
<dbReference type="PROSITE" id="PS50893">
    <property type="entry name" value="ABC_TRANSPORTER_2"/>
    <property type="match status" value="2"/>
</dbReference>
<feature type="domain" description="ABC transporter" evidence="4">
    <location>
        <begin position="317"/>
        <end position="513"/>
    </location>
</feature>
<comment type="caution">
    <text evidence="5">The sequence shown here is derived from an EMBL/GenBank/DDBJ whole genome shotgun (WGS) entry which is preliminary data.</text>
</comment>
<evidence type="ECO:0000256" key="3">
    <source>
        <dbReference type="SAM" id="Coils"/>
    </source>
</evidence>
<gene>
    <name evidence="5" type="ORF">ACFSOY_01040</name>
</gene>
<evidence type="ECO:0000256" key="2">
    <source>
        <dbReference type="ARBA" id="ARBA00022840"/>
    </source>
</evidence>
<dbReference type="Proteomes" id="UP001597343">
    <property type="component" value="Unassembled WGS sequence"/>
</dbReference>
<dbReference type="InterPro" id="IPR003439">
    <property type="entry name" value="ABC_transporter-like_ATP-bd"/>
</dbReference>
<keyword evidence="2 5" id="KW-0067">ATP-binding</keyword>
<dbReference type="InterPro" id="IPR032781">
    <property type="entry name" value="ABC_tran_Xtn"/>
</dbReference>
<dbReference type="SMART" id="SM00382">
    <property type="entry name" value="AAA"/>
    <property type="match status" value="2"/>
</dbReference>
<dbReference type="Pfam" id="PF12848">
    <property type="entry name" value="ABC_tran_Xtn"/>
    <property type="match status" value="1"/>
</dbReference>
<accession>A0ABW4ZSC0</accession>
<dbReference type="RefSeq" id="WP_386043467.1">
    <property type="nucleotide sequence ID" value="NZ_JBHUIO010000002.1"/>
</dbReference>
<sequence>MSVIHVEGLTHSFGEKIVLRNVQFRLLPGEHIGLVGPNGAGKSTLLKVLTGKILPDEGRVDWLPQVRRGFLEQHVELRAGETMRSFLRDAFQELYQAEREMIKAAEAMGTATGASLDSMLKRFGQLQEFLEEQDFYTVDARVEEIAAGLGLIELGLERDVRDLSGGQRTKLLLAKLLLQKPDVLLLDEPTNYLDTAHIEWLVEYLRGYPHAFVLISHDTSFLNRVINVVYHLEHQTLTRYPGDYQQFLQAYELRKQQVFQAYAKQQQEIQKLETYVQKNKARASTAKQAKSREKRLQKIDRIDKPLQTARPSFSFQINVEPVSKVLTTEKLTVGYERALFQPLDLKLMRGEKVALVGYNGIGKTTTLRTLLGHLPALDGVVKLGERVRPAYFEQEAESQALHTALEEIWHAHPKMTQKEVRSALARCGLRTEHIGQPMKALSGGEQSKVRLCQLMLSDSNLLVLDEPTNHLDSVAKEALQEALSRYAGTVLVVSHEPEFYQSWVNRVWDVVHWKK</sequence>
<dbReference type="PANTHER" id="PTHR42855">
    <property type="entry name" value="ABC TRANSPORTER ATP-BINDING SUBUNIT"/>
    <property type="match status" value="1"/>
</dbReference>
<evidence type="ECO:0000259" key="4">
    <source>
        <dbReference type="PROSITE" id="PS50893"/>
    </source>
</evidence>